<evidence type="ECO:0000256" key="2">
    <source>
        <dbReference type="SAM" id="SignalP"/>
    </source>
</evidence>
<organism evidence="3 4">
    <name type="scientific">Amorphotheca resinae ATCC 22711</name>
    <dbReference type="NCBI Taxonomy" id="857342"/>
    <lineage>
        <taxon>Eukaryota</taxon>
        <taxon>Fungi</taxon>
        <taxon>Dikarya</taxon>
        <taxon>Ascomycota</taxon>
        <taxon>Pezizomycotina</taxon>
        <taxon>Leotiomycetes</taxon>
        <taxon>Helotiales</taxon>
        <taxon>Amorphothecaceae</taxon>
        <taxon>Amorphotheca</taxon>
    </lineage>
</organism>
<keyword evidence="4" id="KW-1185">Reference proteome</keyword>
<accession>A0A2T3AV45</accession>
<proteinExistence type="predicted"/>
<dbReference type="GeneID" id="36573585"/>
<sequence>MKGFFVAVVVLSITSAVYSAAIGELRRSEVQLGSSTAYHLACVFTNQNHITKSHYVQKDLCKGSNKSSGFGGANPEICNNKTNIMTQSRFNRELEKQSRLDDKDEKMGIRVQGKDKAMPNEEETTASEGDPISEDSWEVVENSLDSHDTSIEARFIGCGQKPRTWVSGPPPIPEEISAGDRRDEAS</sequence>
<feature type="chain" id="PRO_5015634675" evidence="2">
    <location>
        <begin position="20"/>
        <end position="186"/>
    </location>
</feature>
<dbReference type="EMBL" id="KZ679015">
    <property type="protein sequence ID" value="PSS12526.1"/>
    <property type="molecule type" value="Genomic_DNA"/>
</dbReference>
<keyword evidence="2" id="KW-0732">Signal</keyword>
<feature type="region of interest" description="Disordered" evidence="1">
    <location>
        <begin position="94"/>
        <end position="186"/>
    </location>
</feature>
<gene>
    <name evidence="3" type="ORF">M430DRAFT_270308</name>
</gene>
<protein>
    <submittedName>
        <fullName evidence="3">Uncharacterized protein</fullName>
    </submittedName>
</protein>
<dbReference type="InParanoid" id="A0A2T3AV45"/>
<feature type="compositionally biased region" description="Acidic residues" evidence="1">
    <location>
        <begin position="120"/>
        <end position="138"/>
    </location>
</feature>
<name>A0A2T3AV45_AMORE</name>
<evidence type="ECO:0000256" key="1">
    <source>
        <dbReference type="SAM" id="MobiDB-lite"/>
    </source>
</evidence>
<dbReference type="Proteomes" id="UP000241818">
    <property type="component" value="Unassembled WGS sequence"/>
</dbReference>
<feature type="signal peptide" evidence="2">
    <location>
        <begin position="1"/>
        <end position="19"/>
    </location>
</feature>
<dbReference type="AlphaFoldDB" id="A0A2T3AV45"/>
<feature type="compositionally biased region" description="Basic and acidic residues" evidence="1">
    <location>
        <begin position="94"/>
        <end position="119"/>
    </location>
</feature>
<evidence type="ECO:0000313" key="3">
    <source>
        <dbReference type="EMBL" id="PSS12526.1"/>
    </source>
</evidence>
<reference evidence="3 4" key="1">
    <citation type="journal article" date="2018" name="New Phytol.">
        <title>Comparative genomics and transcriptomics depict ericoid mycorrhizal fungi as versatile saprotrophs and plant mutualists.</title>
        <authorList>
            <person name="Martino E."/>
            <person name="Morin E."/>
            <person name="Grelet G.A."/>
            <person name="Kuo A."/>
            <person name="Kohler A."/>
            <person name="Daghino S."/>
            <person name="Barry K.W."/>
            <person name="Cichocki N."/>
            <person name="Clum A."/>
            <person name="Dockter R.B."/>
            <person name="Hainaut M."/>
            <person name="Kuo R.C."/>
            <person name="LaButti K."/>
            <person name="Lindahl B.D."/>
            <person name="Lindquist E.A."/>
            <person name="Lipzen A."/>
            <person name="Khouja H.R."/>
            <person name="Magnuson J."/>
            <person name="Murat C."/>
            <person name="Ohm R.A."/>
            <person name="Singer S.W."/>
            <person name="Spatafora J.W."/>
            <person name="Wang M."/>
            <person name="Veneault-Fourrey C."/>
            <person name="Henrissat B."/>
            <person name="Grigoriev I.V."/>
            <person name="Martin F.M."/>
            <person name="Perotto S."/>
        </authorList>
    </citation>
    <scope>NUCLEOTIDE SEQUENCE [LARGE SCALE GENOMIC DNA]</scope>
    <source>
        <strain evidence="3 4">ATCC 22711</strain>
    </source>
</reference>
<dbReference type="RefSeq" id="XP_024718524.1">
    <property type="nucleotide sequence ID" value="XM_024865504.1"/>
</dbReference>
<evidence type="ECO:0000313" key="4">
    <source>
        <dbReference type="Proteomes" id="UP000241818"/>
    </source>
</evidence>